<evidence type="ECO:0000256" key="2">
    <source>
        <dbReference type="ARBA" id="ARBA00022448"/>
    </source>
</evidence>
<feature type="non-terminal residue" evidence="9">
    <location>
        <position position="1"/>
    </location>
</feature>
<evidence type="ECO:0000256" key="5">
    <source>
        <dbReference type="ARBA" id="ARBA00022989"/>
    </source>
</evidence>
<feature type="domain" description="ABC transmembrane type-1" evidence="8">
    <location>
        <begin position="1"/>
        <end position="115"/>
    </location>
</feature>
<evidence type="ECO:0000256" key="7">
    <source>
        <dbReference type="SAM" id="Phobius"/>
    </source>
</evidence>
<evidence type="ECO:0000256" key="6">
    <source>
        <dbReference type="ARBA" id="ARBA00023136"/>
    </source>
</evidence>
<comment type="subcellular location">
    <subcellularLocation>
        <location evidence="1">Cell membrane</location>
        <topology evidence="1">Multi-pass membrane protein</topology>
    </subcellularLocation>
</comment>
<dbReference type="Pfam" id="PF00528">
    <property type="entry name" value="BPD_transp_1"/>
    <property type="match status" value="1"/>
</dbReference>
<keyword evidence="4 7" id="KW-0812">Transmembrane</keyword>
<evidence type="ECO:0000259" key="8">
    <source>
        <dbReference type="PROSITE" id="PS50928"/>
    </source>
</evidence>
<evidence type="ECO:0000313" key="9">
    <source>
        <dbReference type="EMBL" id="SVB30281.1"/>
    </source>
</evidence>
<sequence length="127" mass="14078">VVMVFLFALFPIVISTLGGLNSTPDNLTEHFRALRASRWFTFRHLRLPVALPYFLDGCKVSMPLAVIGAVVGEFVGSSNGLGNLILYATSAGKTDLTFATLIVITVLSLILFAVIESFERWVWWRSK</sequence>
<dbReference type="PROSITE" id="PS50928">
    <property type="entry name" value="ABC_TM1"/>
    <property type="match status" value="1"/>
</dbReference>
<dbReference type="PANTHER" id="PTHR30151:SF20">
    <property type="entry name" value="ABC TRANSPORTER PERMEASE PROTEIN HI_0355-RELATED"/>
    <property type="match status" value="1"/>
</dbReference>
<dbReference type="PANTHER" id="PTHR30151">
    <property type="entry name" value="ALKANE SULFONATE ABC TRANSPORTER-RELATED, MEMBRANE SUBUNIT"/>
    <property type="match status" value="1"/>
</dbReference>
<keyword evidence="6 7" id="KW-0472">Membrane</keyword>
<gene>
    <name evidence="9" type="ORF">METZ01_LOCUS183135</name>
</gene>
<organism evidence="9">
    <name type="scientific">marine metagenome</name>
    <dbReference type="NCBI Taxonomy" id="408172"/>
    <lineage>
        <taxon>unclassified sequences</taxon>
        <taxon>metagenomes</taxon>
        <taxon>ecological metagenomes</taxon>
    </lineage>
</organism>
<dbReference type="Gene3D" id="1.10.3720.10">
    <property type="entry name" value="MetI-like"/>
    <property type="match status" value="1"/>
</dbReference>
<name>A0A382CXQ2_9ZZZZ</name>
<dbReference type="AlphaFoldDB" id="A0A382CXQ2"/>
<keyword evidence="2" id="KW-0813">Transport</keyword>
<feature type="transmembrane region" description="Helical" evidence="7">
    <location>
        <begin position="96"/>
        <end position="118"/>
    </location>
</feature>
<reference evidence="9" key="1">
    <citation type="submission" date="2018-05" db="EMBL/GenBank/DDBJ databases">
        <authorList>
            <person name="Lanie J.A."/>
            <person name="Ng W.-L."/>
            <person name="Kazmierczak K.M."/>
            <person name="Andrzejewski T.M."/>
            <person name="Davidsen T.M."/>
            <person name="Wayne K.J."/>
            <person name="Tettelin H."/>
            <person name="Glass J.I."/>
            <person name="Rusch D."/>
            <person name="Podicherti R."/>
            <person name="Tsui H.-C.T."/>
            <person name="Winkler M.E."/>
        </authorList>
    </citation>
    <scope>NUCLEOTIDE SEQUENCE</scope>
</reference>
<keyword evidence="5 7" id="KW-1133">Transmembrane helix</keyword>
<dbReference type="GO" id="GO:0005886">
    <property type="term" value="C:plasma membrane"/>
    <property type="evidence" value="ECO:0007669"/>
    <property type="project" value="UniProtKB-SubCell"/>
</dbReference>
<dbReference type="GO" id="GO:0055085">
    <property type="term" value="P:transmembrane transport"/>
    <property type="evidence" value="ECO:0007669"/>
    <property type="project" value="InterPro"/>
</dbReference>
<dbReference type="InterPro" id="IPR035906">
    <property type="entry name" value="MetI-like_sf"/>
</dbReference>
<evidence type="ECO:0000256" key="1">
    <source>
        <dbReference type="ARBA" id="ARBA00004651"/>
    </source>
</evidence>
<dbReference type="SUPFAM" id="SSF161098">
    <property type="entry name" value="MetI-like"/>
    <property type="match status" value="1"/>
</dbReference>
<dbReference type="InterPro" id="IPR000515">
    <property type="entry name" value="MetI-like"/>
</dbReference>
<proteinExistence type="predicted"/>
<evidence type="ECO:0000256" key="4">
    <source>
        <dbReference type="ARBA" id="ARBA00022692"/>
    </source>
</evidence>
<dbReference type="EMBL" id="UINC01036389">
    <property type="protein sequence ID" value="SVB30281.1"/>
    <property type="molecule type" value="Genomic_DNA"/>
</dbReference>
<keyword evidence="3" id="KW-1003">Cell membrane</keyword>
<dbReference type="CDD" id="cd06261">
    <property type="entry name" value="TM_PBP2"/>
    <property type="match status" value="1"/>
</dbReference>
<accession>A0A382CXQ2</accession>
<protein>
    <recommendedName>
        <fullName evidence="8">ABC transmembrane type-1 domain-containing protein</fullName>
    </recommendedName>
</protein>
<evidence type="ECO:0000256" key="3">
    <source>
        <dbReference type="ARBA" id="ARBA00022475"/>
    </source>
</evidence>